<protein>
    <recommendedName>
        <fullName evidence="1">UDENN domain-containing protein</fullName>
    </recommendedName>
</protein>
<dbReference type="Gene3D" id="3.40.50.11500">
    <property type="match status" value="1"/>
</dbReference>
<name>G0QRR0_ICHMU</name>
<dbReference type="GO" id="GO:0031410">
    <property type="term" value="C:cytoplasmic vesicle"/>
    <property type="evidence" value="ECO:0007669"/>
    <property type="project" value="TreeGrafter"/>
</dbReference>
<dbReference type="GeneID" id="14908253"/>
<keyword evidence="3" id="KW-1185">Reference proteome</keyword>
<gene>
    <name evidence="2" type="ORF">IMG5_096990</name>
</gene>
<dbReference type="AlphaFoldDB" id="G0QRR0"/>
<reference evidence="2 3" key="1">
    <citation type="submission" date="2011-07" db="EMBL/GenBank/DDBJ databases">
        <authorList>
            <person name="Coyne R."/>
            <person name="Brami D."/>
            <person name="Johnson J."/>
            <person name="Hostetler J."/>
            <person name="Hannick L."/>
            <person name="Clark T."/>
            <person name="Cassidy-Hanley D."/>
            <person name="Inman J."/>
        </authorList>
    </citation>
    <scope>NUCLEOTIDE SEQUENCE [LARGE SCALE GENOMIC DNA]</scope>
    <source>
        <strain evidence="2 3">G5</strain>
    </source>
</reference>
<dbReference type="InterPro" id="IPR037516">
    <property type="entry name" value="Tripartite_DENN"/>
</dbReference>
<proteinExistence type="predicted"/>
<dbReference type="InterPro" id="IPR051696">
    <property type="entry name" value="DENN_Domain_GEFs"/>
</dbReference>
<sequence length="115" mass="13347">MYPYILGKVPQYLEILKHWCFPDGVTIYNENFQKINVLLQAILLEKQIIIVSSNPNEIINICEAIFTLIYPLKWVCIYIPSLPLQCTETLSATTPFIIGISKILDFQRIQINFQL</sequence>
<dbReference type="EMBL" id="GL983798">
    <property type="protein sequence ID" value="EGR32085.1"/>
    <property type="molecule type" value="Genomic_DNA"/>
</dbReference>
<dbReference type="GO" id="GO:0032483">
    <property type="term" value="P:regulation of Rab protein signal transduction"/>
    <property type="evidence" value="ECO:0007669"/>
    <property type="project" value="TreeGrafter"/>
</dbReference>
<evidence type="ECO:0000313" key="3">
    <source>
        <dbReference type="Proteomes" id="UP000008983"/>
    </source>
</evidence>
<dbReference type="eggNOG" id="KOG2127">
    <property type="taxonomic scope" value="Eukaryota"/>
</dbReference>
<evidence type="ECO:0000313" key="2">
    <source>
        <dbReference type="EMBL" id="EGR32085.1"/>
    </source>
</evidence>
<feature type="domain" description="UDENN" evidence="1">
    <location>
        <begin position="1"/>
        <end position="115"/>
    </location>
</feature>
<accession>G0QRR0</accession>
<dbReference type="InterPro" id="IPR043153">
    <property type="entry name" value="DENN_C"/>
</dbReference>
<dbReference type="Pfam" id="PF02141">
    <property type="entry name" value="DENN"/>
    <property type="match status" value="1"/>
</dbReference>
<dbReference type="PANTHER" id="PTHR12296:SF21">
    <property type="entry name" value="DENN DOMAIN-CONTAINING PROTEIN 3"/>
    <property type="match status" value="1"/>
</dbReference>
<dbReference type="Proteomes" id="UP000008983">
    <property type="component" value="Unassembled WGS sequence"/>
</dbReference>
<dbReference type="OrthoDB" id="284742at2759"/>
<organism evidence="2 3">
    <name type="scientific">Ichthyophthirius multifiliis</name>
    <name type="common">White spot disease agent</name>
    <name type="synonym">Ich</name>
    <dbReference type="NCBI Taxonomy" id="5932"/>
    <lineage>
        <taxon>Eukaryota</taxon>
        <taxon>Sar</taxon>
        <taxon>Alveolata</taxon>
        <taxon>Ciliophora</taxon>
        <taxon>Intramacronucleata</taxon>
        <taxon>Oligohymenophorea</taxon>
        <taxon>Hymenostomatida</taxon>
        <taxon>Ophryoglenina</taxon>
        <taxon>Ichthyophthirius</taxon>
    </lineage>
</organism>
<evidence type="ECO:0000259" key="1">
    <source>
        <dbReference type="PROSITE" id="PS50211"/>
    </source>
</evidence>
<dbReference type="STRING" id="857967.G0QRR0"/>
<dbReference type="RefSeq" id="XP_004035571.1">
    <property type="nucleotide sequence ID" value="XM_004035523.1"/>
</dbReference>
<dbReference type="InterPro" id="IPR001194">
    <property type="entry name" value="cDENN_dom"/>
</dbReference>
<dbReference type="PANTHER" id="PTHR12296">
    <property type="entry name" value="DENN DOMAIN-CONTAINING PROTEIN 4"/>
    <property type="match status" value="1"/>
</dbReference>
<dbReference type="PROSITE" id="PS50211">
    <property type="entry name" value="DENN"/>
    <property type="match status" value="1"/>
</dbReference>
<dbReference type="InParanoid" id="G0QRR0"/>